<organism evidence="6 7">
    <name type="scientific">Luteolibacter flavescens</name>
    <dbReference type="NCBI Taxonomy" id="1859460"/>
    <lineage>
        <taxon>Bacteria</taxon>
        <taxon>Pseudomonadati</taxon>
        <taxon>Verrucomicrobiota</taxon>
        <taxon>Verrucomicrobiia</taxon>
        <taxon>Verrucomicrobiales</taxon>
        <taxon>Verrucomicrobiaceae</taxon>
        <taxon>Luteolibacter</taxon>
    </lineage>
</organism>
<evidence type="ECO:0000313" key="7">
    <source>
        <dbReference type="Proteomes" id="UP001207930"/>
    </source>
</evidence>
<evidence type="ECO:0000256" key="4">
    <source>
        <dbReference type="HAMAP-Rule" id="MF_01219"/>
    </source>
</evidence>
<dbReference type="InterPro" id="IPR023050">
    <property type="entry name" value="PyrR"/>
</dbReference>
<accession>A0ABT3FQK9</accession>
<evidence type="ECO:0000256" key="1">
    <source>
        <dbReference type="ARBA" id="ARBA00005565"/>
    </source>
</evidence>
<comment type="caution">
    <text evidence="6">The sequence shown here is derived from an EMBL/GenBank/DDBJ whole genome shotgun (WGS) entry which is preliminary data.</text>
</comment>
<protein>
    <recommendedName>
        <fullName evidence="4">Bifunctional protein PyrR</fullName>
    </recommendedName>
    <domain>
        <recommendedName>
            <fullName evidence="4">Pyrimidine operon regulatory protein</fullName>
        </recommendedName>
    </domain>
    <domain>
        <recommendedName>
            <fullName evidence="4">Uracil phosphoribosyltransferase</fullName>
            <shortName evidence="4">UPRTase</shortName>
            <ecNumber evidence="4">2.4.2.9</ecNumber>
        </recommendedName>
    </domain>
</protein>
<dbReference type="GO" id="GO:0004845">
    <property type="term" value="F:uracil phosphoribosyltransferase activity"/>
    <property type="evidence" value="ECO:0007669"/>
    <property type="project" value="UniProtKB-EC"/>
</dbReference>
<evidence type="ECO:0000313" key="6">
    <source>
        <dbReference type="EMBL" id="MCW1885858.1"/>
    </source>
</evidence>
<dbReference type="Proteomes" id="UP001207930">
    <property type="component" value="Unassembled WGS sequence"/>
</dbReference>
<dbReference type="InterPro" id="IPR050137">
    <property type="entry name" value="PyrR_bifunctional"/>
</dbReference>
<keyword evidence="3 4" id="KW-0804">Transcription</keyword>
<dbReference type="EC" id="2.4.2.9" evidence="4"/>
<sequence>MNRTLGPDDIEQGIVALASAIREKTAGKPIALVGIRSRGDEVAERVCNHLAEEDRELELGTLDISLYRDDYEHLHENPKLQESDIPFTVDGAHIILVDDVLFTGRTIRAALDALSDYGRPACVELATLIDRGHREMPIQPDYTGILLETARHDHVHVSLEAADGEDKIEIVTKKPD</sequence>
<keyword evidence="7" id="KW-1185">Reference proteome</keyword>
<comment type="function">
    <text evidence="4">Regulates the transcription of the pyrimidine nucleotide (pyr) operon in response to exogenous pyrimidines.</text>
</comment>
<dbReference type="SUPFAM" id="SSF53271">
    <property type="entry name" value="PRTase-like"/>
    <property type="match status" value="1"/>
</dbReference>
<evidence type="ECO:0000256" key="2">
    <source>
        <dbReference type="ARBA" id="ARBA00023015"/>
    </source>
</evidence>
<reference evidence="6 7" key="1">
    <citation type="submission" date="2022-10" db="EMBL/GenBank/DDBJ databases">
        <title>Luteolibacter flavescens strain MCCC 1K03193, whole genome shotgun sequencing project.</title>
        <authorList>
            <person name="Zhao G."/>
            <person name="Shen L."/>
        </authorList>
    </citation>
    <scope>NUCLEOTIDE SEQUENCE [LARGE SCALE GENOMIC DNA]</scope>
    <source>
        <strain evidence="6 7">MCCC 1K03193</strain>
    </source>
</reference>
<dbReference type="InterPro" id="IPR000836">
    <property type="entry name" value="PRTase_dom"/>
</dbReference>
<evidence type="ECO:0000259" key="5">
    <source>
        <dbReference type="Pfam" id="PF00156"/>
    </source>
</evidence>
<dbReference type="CDD" id="cd06223">
    <property type="entry name" value="PRTases_typeI"/>
    <property type="match status" value="1"/>
</dbReference>
<comment type="catalytic activity">
    <reaction evidence="4">
        <text>UMP + diphosphate = 5-phospho-alpha-D-ribose 1-diphosphate + uracil</text>
        <dbReference type="Rhea" id="RHEA:13017"/>
        <dbReference type="ChEBI" id="CHEBI:17568"/>
        <dbReference type="ChEBI" id="CHEBI:33019"/>
        <dbReference type="ChEBI" id="CHEBI:57865"/>
        <dbReference type="ChEBI" id="CHEBI:58017"/>
        <dbReference type="EC" id="2.4.2.9"/>
    </reaction>
</comment>
<feature type="short sequence motif" description="PRPP-binding" evidence="4">
    <location>
        <begin position="94"/>
        <end position="106"/>
    </location>
</feature>
<dbReference type="HAMAP" id="MF_01219">
    <property type="entry name" value="PyrR"/>
    <property type="match status" value="1"/>
</dbReference>
<dbReference type="RefSeq" id="WP_264501815.1">
    <property type="nucleotide sequence ID" value="NZ_JAPDDS010000007.1"/>
</dbReference>
<dbReference type="Gene3D" id="3.40.50.2020">
    <property type="match status" value="1"/>
</dbReference>
<evidence type="ECO:0000256" key="3">
    <source>
        <dbReference type="ARBA" id="ARBA00023163"/>
    </source>
</evidence>
<comment type="function">
    <text evidence="4">Also displays a weak uracil phosphoribosyltransferase activity which is not physiologically significant.</text>
</comment>
<keyword evidence="4 6" id="KW-0328">Glycosyltransferase</keyword>
<dbReference type="NCBIfam" id="NF003549">
    <property type="entry name" value="PRK05205.1-5"/>
    <property type="match status" value="1"/>
</dbReference>
<dbReference type="NCBIfam" id="NF003545">
    <property type="entry name" value="PRK05205.1-1"/>
    <property type="match status" value="1"/>
</dbReference>
<proteinExistence type="inferred from homology"/>
<dbReference type="PANTHER" id="PTHR11608">
    <property type="entry name" value="BIFUNCTIONAL PROTEIN PYRR"/>
    <property type="match status" value="1"/>
</dbReference>
<keyword evidence="4 6" id="KW-0808">Transferase</keyword>
<comment type="similarity">
    <text evidence="1 4">Belongs to the purine/pyrimidine phosphoribosyltransferase family. PyrR subfamily.</text>
</comment>
<name>A0ABT3FQK9_9BACT</name>
<feature type="domain" description="Phosphoribosyltransferase" evidence="5">
    <location>
        <begin position="10"/>
        <end position="159"/>
    </location>
</feature>
<dbReference type="InterPro" id="IPR029057">
    <property type="entry name" value="PRTase-like"/>
</dbReference>
<keyword evidence="2 4" id="KW-0805">Transcription regulation</keyword>
<dbReference type="EMBL" id="JAPDDS010000007">
    <property type="protein sequence ID" value="MCW1885858.1"/>
    <property type="molecule type" value="Genomic_DNA"/>
</dbReference>
<gene>
    <name evidence="4 6" type="primary">pyrR</name>
    <name evidence="6" type="ORF">OKA04_14050</name>
</gene>
<dbReference type="Pfam" id="PF00156">
    <property type="entry name" value="Pribosyltran"/>
    <property type="match status" value="1"/>
</dbReference>
<dbReference type="PANTHER" id="PTHR11608:SF0">
    <property type="entry name" value="BIFUNCTIONAL PROTEIN PYRR"/>
    <property type="match status" value="1"/>
</dbReference>